<reference evidence="3" key="1">
    <citation type="submission" date="2019-06" db="EMBL/GenBank/DDBJ databases">
        <authorList>
            <person name="Broberg M."/>
        </authorList>
    </citation>
    <scope>NUCLEOTIDE SEQUENCE [LARGE SCALE GENOMIC DNA]</scope>
</reference>
<dbReference type="Proteomes" id="UP000754883">
    <property type="component" value="Unassembled WGS sequence"/>
</dbReference>
<accession>A0A9N9Y4N9</accession>
<dbReference type="PANTHER" id="PTHR38790:SF4">
    <property type="entry name" value="2EXR DOMAIN-CONTAINING PROTEIN"/>
    <property type="match status" value="1"/>
</dbReference>
<dbReference type="InterPro" id="IPR056632">
    <property type="entry name" value="DUF7730"/>
</dbReference>
<reference evidence="2 3" key="2">
    <citation type="submission" date="2021-10" db="EMBL/GenBank/DDBJ databases">
        <authorList>
            <person name="Piombo E."/>
        </authorList>
    </citation>
    <scope>NUCLEOTIDE SEQUENCE [LARGE SCALE GENOMIC DNA]</scope>
</reference>
<proteinExistence type="predicted"/>
<dbReference type="Pfam" id="PF24864">
    <property type="entry name" value="DUF7730"/>
    <property type="match status" value="1"/>
</dbReference>
<organism evidence="2 3">
    <name type="scientific">Clonostachys byssicola</name>
    <dbReference type="NCBI Taxonomy" id="160290"/>
    <lineage>
        <taxon>Eukaryota</taxon>
        <taxon>Fungi</taxon>
        <taxon>Dikarya</taxon>
        <taxon>Ascomycota</taxon>
        <taxon>Pezizomycotina</taxon>
        <taxon>Sordariomycetes</taxon>
        <taxon>Hypocreomycetidae</taxon>
        <taxon>Hypocreales</taxon>
        <taxon>Bionectriaceae</taxon>
        <taxon>Clonostachys</taxon>
    </lineage>
</organism>
<comment type="caution">
    <text evidence="2">The sequence shown here is derived from an EMBL/GenBank/DDBJ whole genome shotgun (WGS) entry which is preliminary data.</text>
</comment>
<evidence type="ECO:0000313" key="2">
    <source>
        <dbReference type="EMBL" id="CAG9990370.1"/>
    </source>
</evidence>
<gene>
    <name evidence="2" type="ORF">CBYS24578_00017296</name>
</gene>
<sequence>MKERLKTWITAKLKRLQGKDPTMPHLPDQRKYALTTASLTEYLLAEECLFFKKLPYEIRHRILVIAFGNRRIHMDLSLAHPPRKPIQAKRNGNRTHSITNDHCGRHRDTWPLGPFDTSKPQRWEWRGCLCHRIPPDSRGDFHDRARNVPQPGDDRCCTGFGASCDQWPGQVPDKCWIGVMGWLLTCRQSYVEGIQVLYATNTIHIASKALLTHISSLVLPQRLMGISSLEISWDTGVHEHEGTVFLNQDDLKSILTILSSHFPSLRFLHLALKMQVNIQLPVRLGATLRVLDSFIRNKSLKFTVSVTSSVFRQLYRTVREEITGGKGPYDFSDYQLWRHLVGTFELVPWRWTDIPKSFGEGYWIAIGDNNDLKFDYMIESDACAILRD</sequence>
<feature type="domain" description="DUF7730" evidence="1">
    <location>
        <begin position="178"/>
        <end position="235"/>
    </location>
</feature>
<keyword evidence="3" id="KW-1185">Reference proteome</keyword>
<dbReference type="PANTHER" id="PTHR38790">
    <property type="entry name" value="2EXR DOMAIN-CONTAINING PROTEIN-RELATED"/>
    <property type="match status" value="1"/>
</dbReference>
<protein>
    <recommendedName>
        <fullName evidence="1">DUF7730 domain-containing protein</fullName>
    </recommendedName>
</protein>
<evidence type="ECO:0000259" key="1">
    <source>
        <dbReference type="Pfam" id="PF24864"/>
    </source>
</evidence>
<name>A0A9N9Y4N9_9HYPO</name>
<dbReference type="EMBL" id="CABFNO020001472">
    <property type="protein sequence ID" value="CAG9990370.1"/>
    <property type="molecule type" value="Genomic_DNA"/>
</dbReference>
<evidence type="ECO:0000313" key="3">
    <source>
        <dbReference type="Proteomes" id="UP000754883"/>
    </source>
</evidence>
<dbReference type="OrthoDB" id="515692at2759"/>
<dbReference type="AlphaFoldDB" id="A0A9N9Y4N9"/>